<sequence length="209" mass="23374">MLCNILVVDDHVLFAEGMVAVFKSMWSGCVVHTLRTPSEALVALKTRSYDFLFLDLLFPAEPAYLTESFLADCRNNNPNLVIIMLSSVLALSQIRHCLKLGVNGFLSKCTSCDELRGAVESRHDQKPLLSADICRLFLEEARLLEQSILTKKELEVLQSIAAGHSVKQSAAMLYLSTYTILAHRRNIMSKLDLHSAAELVKYAFENNLN</sequence>
<dbReference type="SUPFAM" id="SSF46894">
    <property type="entry name" value="C-terminal effector domain of the bipartite response regulators"/>
    <property type="match status" value="1"/>
</dbReference>
<evidence type="ECO:0000256" key="1">
    <source>
        <dbReference type="ARBA" id="ARBA00022553"/>
    </source>
</evidence>
<dbReference type="PROSITE" id="PS50110">
    <property type="entry name" value="RESPONSE_REGULATORY"/>
    <property type="match status" value="1"/>
</dbReference>
<accession>A0A2P8D2Q0</accession>
<dbReference type="PANTHER" id="PTHR43214:SF41">
    <property type="entry name" value="NITRATE_NITRITE RESPONSE REGULATOR PROTEIN NARP"/>
    <property type="match status" value="1"/>
</dbReference>
<dbReference type="SMART" id="SM00448">
    <property type="entry name" value="REC"/>
    <property type="match status" value="1"/>
</dbReference>
<dbReference type="InterPro" id="IPR058245">
    <property type="entry name" value="NreC/VraR/RcsB-like_REC"/>
</dbReference>
<evidence type="ECO:0000256" key="5">
    <source>
        <dbReference type="PROSITE-ProRule" id="PRU00169"/>
    </source>
</evidence>
<dbReference type="CDD" id="cd17535">
    <property type="entry name" value="REC_NarL-like"/>
    <property type="match status" value="1"/>
</dbReference>
<dbReference type="InterPro" id="IPR001789">
    <property type="entry name" value="Sig_transdc_resp-reg_receiver"/>
</dbReference>
<evidence type="ECO:0000313" key="8">
    <source>
        <dbReference type="EMBL" id="PSK91495.1"/>
    </source>
</evidence>
<dbReference type="SMART" id="SM00421">
    <property type="entry name" value="HTH_LUXR"/>
    <property type="match status" value="1"/>
</dbReference>
<proteinExistence type="predicted"/>
<dbReference type="PRINTS" id="PR00038">
    <property type="entry name" value="HTHLUXR"/>
</dbReference>
<name>A0A2P8D2Q0_9BACT</name>
<dbReference type="EMBL" id="PYGD01000005">
    <property type="protein sequence ID" value="PSK91495.1"/>
    <property type="molecule type" value="Genomic_DNA"/>
</dbReference>
<dbReference type="AlphaFoldDB" id="A0A2P8D2Q0"/>
<feature type="domain" description="Response regulatory" evidence="7">
    <location>
        <begin position="4"/>
        <end position="123"/>
    </location>
</feature>
<dbReference type="InterPro" id="IPR039420">
    <property type="entry name" value="WalR-like"/>
</dbReference>
<evidence type="ECO:0000256" key="2">
    <source>
        <dbReference type="ARBA" id="ARBA00023015"/>
    </source>
</evidence>
<dbReference type="InterPro" id="IPR036388">
    <property type="entry name" value="WH-like_DNA-bd_sf"/>
</dbReference>
<dbReference type="GO" id="GO:0006355">
    <property type="term" value="P:regulation of DNA-templated transcription"/>
    <property type="evidence" value="ECO:0007669"/>
    <property type="project" value="InterPro"/>
</dbReference>
<dbReference type="RefSeq" id="WP_106523395.1">
    <property type="nucleotide sequence ID" value="NZ_PYGD01000005.1"/>
</dbReference>
<keyword evidence="4" id="KW-0804">Transcription</keyword>
<feature type="domain" description="HTH luxR-type" evidence="6">
    <location>
        <begin position="142"/>
        <end position="207"/>
    </location>
</feature>
<evidence type="ECO:0000313" key="9">
    <source>
        <dbReference type="Proteomes" id="UP000240572"/>
    </source>
</evidence>
<keyword evidence="9" id="KW-1185">Reference proteome</keyword>
<dbReference type="CDD" id="cd06170">
    <property type="entry name" value="LuxR_C_like"/>
    <property type="match status" value="1"/>
</dbReference>
<dbReference type="Gene3D" id="3.40.50.2300">
    <property type="match status" value="1"/>
</dbReference>
<dbReference type="Gene3D" id="1.10.10.10">
    <property type="entry name" value="Winged helix-like DNA-binding domain superfamily/Winged helix DNA-binding domain"/>
    <property type="match status" value="1"/>
</dbReference>
<dbReference type="SUPFAM" id="SSF52172">
    <property type="entry name" value="CheY-like"/>
    <property type="match status" value="1"/>
</dbReference>
<dbReference type="OrthoDB" id="965844at2"/>
<keyword evidence="2" id="KW-0805">Transcription regulation</keyword>
<feature type="modified residue" description="4-aspartylphosphate" evidence="5">
    <location>
        <position position="55"/>
    </location>
</feature>
<dbReference type="Pfam" id="PF00072">
    <property type="entry name" value="Response_reg"/>
    <property type="match status" value="1"/>
</dbReference>
<dbReference type="PROSITE" id="PS50043">
    <property type="entry name" value="HTH_LUXR_2"/>
    <property type="match status" value="1"/>
</dbReference>
<comment type="caution">
    <text evidence="8">The sequence shown here is derived from an EMBL/GenBank/DDBJ whole genome shotgun (WGS) entry which is preliminary data.</text>
</comment>
<dbReference type="GO" id="GO:0000160">
    <property type="term" value="P:phosphorelay signal transduction system"/>
    <property type="evidence" value="ECO:0007669"/>
    <property type="project" value="InterPro"/>
</dbReference>
<reference evidence="8 9" key="1">
    <citation type="submission" date="2018-03" db="EMBL/GenBank/DDBJ databases">
        <title>Genomic Encyclopedia of Type Strains, Phase III (KMG-III): the genomes of soil and plant-associated and newly described type strains.</title>
        <authorList>
            <person name="Whitman W."/>
        </authorList>
    </citation>
    <scope>NUCLEOTIDE SEQUENCE [LARGE SCALE GENOMIC DNA]</scope>
    <source>
        <strain evidence="8 9">CGMCC 1.12700</strain>
    </source>
</reference>
<keyword evidence="1 5" id="KW-0597">Phosphoprotein</keyword>
<dbReference type="InterPro" id="IPR016032">
    <property type="entry name" value="Sig_transdc_resp-reg_C-effctor"/>
</dbReference>
<dbReference type="InterPro" id="IPR000792">
    <property type="entry name" value="Tscrpt_reg_LuxR_C"/>
</dbReference>
<organism evidence="8 9">
    <name type="scientific">Taibaiella chishuiensis</name>
    <dbReference type="NCBI Taxonomy" id="1434707"/>
    <lineage>
        <taxon>Bacteria</taxon>
        <taxon>Pseudomonadati</taxon>
        <taxon>Bacteroidota</taxon>
        <taxon>Chitinophagia</taxon>
        <taxon>Chitinophagales</taxon>
        <taxon>Chitinophagaceae</taxon>
        <taxon>Taibaiella</taxon>
    </lineage>
</organism>
<dbReference type="Proteomes" id="UP000240572">
    <property type="component" value="Unassembled WGS sequence"/>
</dbReference>
<protein>
    <submittedName>
        <fullName evidence="8">DNA-binding NarL/FixJ family response regulator</fullName>
    </submittedName>
</protein>
<evidence type="ECO:0000256" key="4">
    <source>
        <dbReference type="ARBA" id="ARBA00023163"/>
    </source>
</evidence>
<keyword evidence="3 8" id="KW-0238">DNA-binding</keyword>
<evidence type="ECO:0000259" key="7">
    <source>
        <dbReference type="PROSITE" id="PS50110"/>
    </source>
</evidence>
<gene>
    <name evidence="8" type="ORF">B0I18_10578</name>
</gene>
<evidence type="ECO:0000259" key="6">
    <source>
        <dbReference type="PROSITE" id="PS50043"/>
    </source>
</evidence>
<dbReference type="Pfam" id="PF00196">
    <property type="entry name" value="GerE"/>
    <property type="match status" value="1"/>
</dbReference>
<dbReference type="PANTHER" id="PTHR43214">
    <property type="entry name" value="TWO-COMPONENT RESPONSE REGULATOR"/>
    <property type="match status" value="1"/>
</dbReference>
<dbReference type="GO" id="GO:0003677">
    <property type="term" value="F:DNA binding"/>
    <property type="evidence" value="ECO:0007669"/>
    <property type="project" value="UniProtKB-KW"/>
</dbReference>
<dbReference type="InterPro" id="IPR011006">
    <property type="entry name" value="CheY-like_superfamily"/>
</dbReference>
<evidence type="ECO:0000256" key="3">
    <source>
        <dbReference type="ARBA" id="ARBA00023125"/>
    </source>
</evidence>